<dbReference type="RefSeq" id="XP_004348125.1">
    <property type="nucleotide sequence ID" value="XM_004348075.2"/>
</dbReference>
<keyword evidence="2" id="KW-0723">Serine/threonine-protein kinase</keyword>
<feature type="compositionally biased region" description="Low complexity" evidence="8">
    <location>
        <begin position="302"/>
        <end position="312"/>
    </location>
</feature>
<feature type="compositionally biased region" description="Polar residues" evidence="8">
    <location>
        <begin position="254"/>
        <end position="271"/>
    </location>
</feature>
<dbReference type="InterPro" id="IPR008271">
    <property type="entry name" value="Ser/Thr_kinase_AS"/>
</dbReference>
<dbReference type="PROSITE" id="PS00107">
    <property type="entry name" value="PROTEIN_KINASE_ATP"/>
    <property type="match status" value="1"/>
</dbReference>
<feature type="compositionally biased region" description="Polar residues" evidence="8">
    <location>
        <begin position="283"/>
        <end position="292"/>
    </location>
</feature>
<keyword evidence="6 7" id="KW-0067">ATP-binding</keyword>
<dbReference type="PROSITE" id="PS50011">
    <property type="entry name" value="PROTEIN_KINASE_DOM"/>
    <property type="match status" value="1"/>
</dbReference>
<organism evidence="10 11">
    <name type="scientific">Capsaspora owczarzaki (strain ATCC 30864)</name>
    <dbReference type="NCBI Taxonomy" id="595528"/>
    <lineage>
        <taxon>Eukaryota</taxon>
        <taxon>Filasterea</taxon>
        <taxon>Capsaspora</taxon>
    </lineage>
</organism>
<dbReference type="PANTHER" id="PTHR44167">
    <property type="entry name" value="OVARIAN-SPECIFIC SERINE/THREONINE-PROTEIN KINASE LOK-RELATED"/>
    <property type="match status" value="1"/>
</dbReference>
<evidence type="ECO:0000259" key="9">
    <source>
        <dbReference type="PROSITE" id="PS50011"/>
    </source>
</evidence>
<dbReference type="EMBL" id="KE346365">
    <property type="protein sequence ID" value="KJE93522.1"/>
    <property type="molecule type" value="Genomic_DNA"/>
</dbReference>
<dbReference type="InterPro" id="IPR000719">
    <property type="entry name" value="Prot_kinase_dom"/>
</dbReference>
<sequence>METTPNSNSFGQAQGSRARPSSGRRLARAQDPKQAPATIDACAAPPTGRSLSPQPQQPQQQQQQQTRSRALAVAAATPAAIQQSSSSSSTTSAAIAFPSLPSPSPSPVHRTGRAVVPRAAADADPVNQRHVFPPKTPFDNTTLQASSGSAFSLMSPLQAKLTPRASSQLAEAAVPAAQSAKSKRTSVAAASASAAEANSSLTSQPPSQHEYDADCSAPSPVVRPKRLHERESAEEAGHARKAMRATAEPAAADSNVQQPAPRSNGAKGSSTMHDRDRARGSVEQRSSTSRSGTPGDARLSVSQQAASQPAAPNEDEAFIMRLSAHDRVFSETFDQVELVGDGTFGTVFRARVAQVDGAFVALKRINSLSQPARMLKEIKCIQALGGNDHTPHLLGTFRFGGDVILIMPYLMSESFRQFMRDFSVGDLQMYMKGLFRTLAYMHKSGYLHRDIKPSNYLFARTAKLKEAGFWEERLTNMGYRDGQYSYMLVDFGLTQPMNADDSASSPSSSAAGASAEASTSSTRATNTLTIAGRAKNDRRPAKVTQRAGTRGFRAPEILLRHFDQTPAIDIWSVGVILLSILTGKYPFFEALEDTKSLAELMWVFGSQDMIRLADSLGIELMVDETHRDLKAWNLKNACTTMRAASEELPDEVFDLLERCLELDPAIRITAADALRHPFIQDVMGTPMSSDSLEFPQAAM</sequence>
<dbReference type="Gene3D" id="1.10.510.10">
    <property type="entry name" value="Transferase(Phosphotransferase) domain 1"/>
    <property type="match status" value="1"/>
</dbReference>
<dbReference type="InterPro" id="IPR017441">
    <property type="entry name" value="Protein_kinase_ATP_BS"/>
</dbReference>
<dbReference type="FunCoup" id="A0A0D2VRL1">
    <property type="interactions" value="341"/>
</dbReference>
<dbReference type="PANTHER" id="PTHR44167:SF23">
    <property type="entry name" value="CDC7 KINASE, ISOFORM A-RELATED"/>
    <property type="match status" value="1"/>
</dbReference>
<keyword evidence="4 7" id="KW-0547">Nucleotide-binding</keyword>
<reference evidence="11" key="1">
    <citation type="submission" date="2011-02" db="EMBL/GenBank/DDBJ databases">
        <title>The Genome Sequence of Capsaspora owczarzaki ATCC 30864.</title>
        <authorList>
            <person name="Russ C."/>
            <person name="Cuomo C."/>
            <person name="Burger G."/>
            <person name="Gray M.W."/>
            <person name="Holland P.W.H."/>
            <person name="King N."/>
            <person name="Lang F.B.F."/>
            <person name="Roger A.J."/>
            <person name="Ruiz-Trillo I."/>
            <person name="Young S.K."/>
            <person name="Zeng Q."/>
            <person name="Gargeya S."/>
            <person name="Alvarado L."/>
            <person name="Berlin A."/>
            <person name="Chapman S.B."/>
            <person name="Chen Z."/>
            <person name="Freedman E."/>
            <person name="Gellesch M."/>
            <person name="Goldberg J."/>
            <person name="Griggs A."/>
            <person name="Gujja S."/>
            <person name="Heilman E."/>
            <person name="Heiman D."/>
            <person name="Howarth C."/>
            <person name="Mehta T."/>
            <person name="Neiman D."/>
            <person name="Pearson M."/>
            <person name="Roberts A."/>
            <person name="Saif S."/>
            <person name="Shea T."/>
            <person name="Shenoy N."/>
            <person name="Sisk P."/>
            <person name="Stolte C."/>
            <person name="Sykes S."/>
            <person name="White J."/>
            <person name="Yandava C."/>
            <person name="Haas B."/>
            <person name="Nusbaum C."/>
            <person name="Birren B."/>
        </authorList>
    </citation>
    <scope>NUCLEOTIDE SEQUENCE</scope>
    <source>
        <strain evidence="11">ATCC 30864</strain>
    </source>
</reference>
<evidence type="ECO:0000256" key="4">
    <source>
        <dbReference type="ARBA" id="ARBA00022741"/>
    </source>
</evidence>
<evidence type="ECO:0000256" key="6">
    <source>
        <dbReference type="ARBA" id="ARBA00022840"/>
    </source>
</evidence>
<dbReference type="OrthoDB" id="10020333at2759"/>
<dbReference type="GO" id="GO:0044773">
    <property type="term" value="P:mitotic DNA damage checkpoint signaling"/>
    <property type="evidence" value="ECO:0007669"/>
    <property type="project" value="TreeGrafter"/>
</dbReference>
<dbReference type="InParanoid" id="A0A0D2VRL1"/>
<name>A0A0D2VRL1_CAPO3</name>
<dbReference type="Gene3D" id="3.30.200.20">
    <property type="entry name" value="Phosphorylase Kinase, domain 1"/>
    <property type="match status" value="1"/>
</dbReference>
<evidence type="ECO:0000256" key="7">
    <source>
        <dbReference type="PROSITE-ProRule" id="PRU10141"/>
    </source>
</evidence>
<evidence type="ECO:0000256" key="1">
    <source>
        <dbReference type="ARBA" id="ARBA00012513"/>
    </source>
</evidence>
<feature type="compositionally biased region" description="Polar residues" evidence="8">
    <location>
        <begin position="1"/>
        <end position="15"/>
    </location>
</feature>
<keyword evidence="3" id="KW-0808">Transferase</keyword>
<dbReference type="InterPro" id="IPR011009">
    <property type="entry name" value="Kinase-like_dom_sf"/>
</dbReference>
<dbReference type="GO" id="GO:0005634">
    <property type="term" value="C:nucleus"/>
    <property type="evidence" value="ECO:0007669"/>
    <property type="project" value="TreeGrafter"/>
</dbReference>
<dbReference type="SMART" id="SM00220">
    <property type="entry name" value="S_TKc"/>
    <property type="match status" value="1"/>
</dbReference>
<feature type="binding site" evidence="7">
    <location>
        <position position="363"/>
    </location>
    <ligand>
        <name>ATP</name>
        <dbReference type="ChEBI" id="CHEBI:30616"/>
    </ligand>
</feature>
<dbReference type="Pfam" id="PF00069">
    <property type="entry name" value="Pkinase"/>
    <property type="match status" value="2"/>
</dbReference>
<feature type="compositionally biased region" description="Low complexity" evidence="8">
    <location>
        <begin position="53"/>
        <end position="99"/>
    </location>
</feature>
<dbReference type="EC" id="2.7.11.1" evidence="1"/>
<accession>A0A0D2VRL1</accession>
<protein>
    <recommendedName>
        <fullName evidence="1">non-specific serine/threonine protein kinase</fullName>
        <ecNumber evidence="1">2.7.11.1</ecNumber>
    </recommendedName>
</protein>
<dbReference type="SUPFAM" id="SSF56112">
    <property type="entry name" value="Protein kinase-like (PK-like)"/>
    <property type="match status" value="1"/>
</dbReference>
<dbReference type="GO" id="GO:0004674">
    <property type="term" value="F:protein serine/threonine kinase activity"/>
    <property type="evidence" value="ECO:0007669"/>
    <property type="project" value="UniProtKB-KW"/>
</dbReference>
<dbReference type="PROSITE" id="PS00108">
    <property type="entry name" value="PROTEIN_KINASE_ST"/>
    <property type="match status" value="1"/>
</dbReference>
<dbReference type="AlphaFoldDB" id="A0A0D2VRL1"/>
<feature type="region of interest" description="Disordered" evidence="8">
    <location>
        <begin position="1"/>
        <end position="143"/>
    </location>
</feature>
<dbReference type="Proteomes" id="UP000008743">
    <property type="component" value="Unassembled WGS sequence"/>
</dbReference>
<dbReference type="eggNOG" id="KOG1167">
    <property type="taxonomic scope" value="Eukaryota"/>
</dbReference>
<feature type="region of interest" description="Disordered" evidence="8">
    <location>
        <begin position="499"/>
        <end position="546"/>
    </location>
</feature>
<evidence type="ECO:0000313" key="11">
    <source>
        <dbReference type="Proteomes" id="UP000008743"/>
    </source>
</evidence>
<dbReference type="STRING" id="595528.A0A0D2VRL1"/>
<dbReference type="PhylomeDB" id="A0A0D2VRL1"/>
<evidence type="ECO:0000313" key="10">
    <source>
        <dbReference type="EMBL" id="KJE93522.1"/>
    </source>
</evidence>
<feature type="compositionally biased region" description="Basic and acidic residues" evidence="8">
    <location>
        <begin position="228"/>
        <end position="238"/>
    </location>
</feature>
<feature type="domain" description="Protein kinase" evidence="9">
    <location>
        <begin position="333"/>
        <end position="679"/>
    </location>
</feature>
<evidence type="ECO:0000256" key="5">
    <source>
        <dbReference type="ARBA" id="ARBA00022777"/>
    </source>
</evidence>
<feature type="compositionally biased region" description="Low complexity" evidence="8">
    <location>
        <begin position="502"/>
        <end position="529"/>
    </location>
</feature>
<keyword evidence="11" id="KW-1185">Reference proteome</keyword>
<gene>
    <name evidence="10" type="ORF">CAOG_004299</name>
</gene>
<proteinExistence type="predicted"/>
<dbReference type="CDD" id="cd14019">
    <property type="entry name" value="STKc_Cdc7"/>
    <property type="match status" value="1"/>
</dbReference>
<evidence type="ECO:0000256" key="8">
    <source>
        <dbReference type="SAM" id="MobiDB-lite"/>
    </source>
</evidence>
<evidence type="ECO:0000256" key="3">
    <source>
        <dbReference type="ARBA" id="ARBA00022679"/>
    </source>
</evidence>
<feature type="compositionally biased region" description="Low complexity" evidence="8">
    <location>
        <begin position="185"/>
        <end position="203"/>
    </location>
</feature>
<evidence type="ECO:0000256" key="2">
    <source>
        <dbReference type="ARBA" id="ARBA00022527"/>
    </source>
</evidence>
<feature type="compositionally biased region" description="Low complexity" evidence="8">
    <location>
        <begin position="113"/>
        <end position="126"/>
    </location>
</feature>
<feature type="compositionally biased region" description="Basic and acidic residues" evidence="8">
    <location>
        <begin position="272"/>
        <end position="282"/>
    </location>
</feature>
<feature type="region of interest" description="Disordered" evidence="8">
    <location>
        <begin position="160"/>
        <end position="312"/>
    </location>
</feature>
<keyword evidence="5 10" id="KW-0418">Kinase</keyword>
<dbReference type="GO" id="GO:0005524">
    <property type="term" value="F:ATP binding"/>
    <property type="evidence" value="ECO:0007669"/>
    <property type="project" value="UniProtKB-UniRule"/>
</dbReference>